<evidence type="ECO:0000256" key="3">
    <source>
        <dbReference type="ARBA" id="ARBA00022490"/>
    </source>
</evidence>
<dbReference type="InterPro" id="IPR004619">
    <property type="entry name" value="Type_III_PanK"/>
</dbReference>
<keyword evidence="8" id="KW-0630">Potassium</keyword>
<dbReference type="GO" id="GO:0015937">
    <property type="term" value="P:coenzyme A biosynthetic process"/>
    <property type="evidence" value="ECO:0007669"/>
    <property type="project" value="UniProtKB-KW"/>
</dbReference>
<feature type="non-terminal residue" evidence="10">
    <location>
        <position position="45"/>
    </location>
</feature>
<keyword evidence="6" id="KW-0418">Kinase</keyword>
<protein>
    <recommendedName>
        <fullName evidence="11">Pantothenate kinase</fullName>
    </recommendedName>
</protein>
<reference evidence="10" key="1">
    <citation type="submission" date="2018-05" db="EMBL/GenBank/DDBJ databases">
        <authorList>
            <person name="Lanie J.A."/>
            <person name="Ng W.-L."/>
            <person name="Kazmierczak K.M."/>
            <person name="Andrzejewski T.M."/>
            <person name="Davidsen T.M."/>
            <person name="Wayne K.J."/>
            <person name="Tettelin H."/>
            <person name="Glass J.I."/>
            <person name="Rusch D."/>
            <person name="Podicherti R."/>
            <person name="Tsui H.-C.T."/>
            <person name="Winkler M.E."/>
        </authorList>
    </citation>
    <scope>NUCLEOTIDE SEQUENCE</scope>
</reference>
<evidence type="ECO:0008006" key="11">
    <source>
        <dbReference type="Google" id="ProtNLM"/>
    </source>
</evidence>
<evidence type="ECO:0000256" key="6">
    <source>
        <dbReference type="ARBA" id="ARBA00022777"/>
    </source>
</evidence>
<dbReference type="AlphaFoldDB" id="A0A382I8N2"/>
<proteinExistence type="predicted"/>
<dbReference type="GO" id="GO:0004594">
    <property type="term" value="F:pantothenate kinase activity"/>
    <property type="evidence" value="ECO:0007669"/>
    <property type="project" value="InterPro"/>
</dbReference>
<evidence type="ECO:0000313" key="10">
    <source>
        <dbReference type="EMBL" id="SVB95745.1"/>
    </source>
</evidence>
<dbReference type="Pfam" id="PF03309">
    <property type="entry name" value="Pan_kinase"/>
    <property type="match status" value="1"/>
</dbReference>
<dbReference type="GO" id="GO:0005737">
    <property type="term" value="C:cytoplasm"/>
    <property type="evidence" value="ECO:0007669"/>
    <property type="project" value="UniProtKB-SubCell"/>
</dbReference>
<keyword evidence="3" id="KW-0963">Cytoplasm</keyword>
<dbReference type="Gene3D" id="3.30.420.40">
    <property type="match status" value="1"/>
</dbReference>
<gene>
    <name evidence="10" type="ORF">METZ01_LOCUS248599</name>
</gene>
<dbReference type="InterPro" id="IPR043129">
    <property type="entry name" value="ATPase_NBD"/>
</dbReference>
<dbReference type="SUPFAM" id="SSF53067">
    <property type="entry name" value="Actin-like ATPase domain"/>
    <property type="match status" value="1"/>
</dbReference>
<evidence type="ECO:0000256" key="5">
    <source>
        <dbReference type="ARBA" id="ARBA00022741"/>
    </source>
</evidence>
<accession>A0A382I8N2</accession>
<evidence type="ECO:0000256" key="1">
    <source>
        <dbReference type="ARBA" id="ARBA00001958"/>
    </source>
</evidence>
<comment type="cofactor">
    <cofactor evidence="1">
        <name>K(+)</name>
        <dbReference type="ChEBI" id="CHEBI:29103"/>
    </cofactor>
</comment>
<keyword evidence="4" id="KW-0808">Transferase</keyword>
<evidence type="ECO:0000256" key="4">
    <source>
        <dbReference type="ARBA" id="ARBA00022679"/>
    </source>
</evidence>
<dbReference type="GO" id="GO:0005524">
    <property type="term" value="F:ATP binding"/>
    <property type="evidence" value="ECO:0007669"/>
    <property type="project" value="UniProtKB-KW"/>
</dbReference>
<keyword evidence="7" id="KW-0067">ATP-binding</keyword>
<evidence type="ECO:0000256" key="9">
    <source>
        <dbReference type="ARBA" id="ARBA00022993"/>
    </source>
</evidence>
<keyword evidence="5" id="KW-0547">Nucleotide-binding</keyword>
<comment type="subcellular location">
    <subcellularLocation>
        <location evidence="2">Cytoplasm</location>
    </subcellularLocation>
</comment>
<sequence length="45" mass="5065">MNLIIDIGNTNAKIAVFDHDNIVEADTIKTSNIIEGINKFTQKYK</sequence>
<keyword evidence="9" id="KW-0173">Coenzyme A biosynthesis</keyword>
<evidence type="ECO:0000256" key="7">
    <source>
        <dbReference type="ARBA" id="ARBA00022840"/>
    </source>
</evidence>
<evidence type="ECO:0000256" key="8">
    <source>
        <dbReference type="ARBA" id="ARBA00022958"/>
    </source>
</evidence>
<evidence type="ECO:0000256" key="2">
    <source>
        <dbReference type="ARBA" id="ARBA00004496"/>
    </source>
</evidence>
<name>A0A382I8N2_9ZZZZ</name>
<organism evidence="10">
    <name type="scientific">marine metagenome</name>
    <dbReference type="NCBI Taxonomy" id="408172"/>
    <lineage>
        <taxon>unclassified sequences</taxon>
        <taxon>metagenomes</taxon>
        <taxon>ecological metagenomes</taxon>
    </lineage>
</organism>
<dbReference type="EMBL" id="UINC01065754">
    <property type="protein sequence ID" value="SVB95745.1"/>
    <property type="molecule type" value="Genomic_DNA"/>
</dbReference>